<evidence type="ECO:0000313" key="1">
    <source>
        <dbReference type="EMBL" id="KQK79343.1"/>
    </source>
</evidence>
<sequence length="66" mass="7694">MEIPPRTATSHDFIQLLLPPQHLLLAIDNVLCDEKNLFVVRDLYVVRGPLCDKKELYVVRRTYCNP</sequence>
<evidence type="ECO:0000313" key="2">
    <source>
        <dbReference type="Proteomes" id="UP000051836"/>
    </source>
</evidence>
<protein>
    <submittedName>
        <fullName evidence="1">Uncharacterized protein</fullName>
    </submittedName>
</protein>
<dbReference type="EMBL" id="LMAW01002594">
    <property type="protein sequence ID" value="KQK79343.1"/>
    <property type="molecule type" value="Genomic_DNA"/>
</dbReference>
<dbReference type="AlphaFoldDB" id="A0A0Q3M9G6"/>
<reference evidence="1 2" key="1">
    <citation type="submission" date="2015-10" db="EMBL/GenBank/DDBJ databases">
        <authorList>
            <person name="Gilbert D.G."/>
        </authorList>
    </citation>
    <scope>NUCLEOTIDE SEQUENCE [LARGE SCALE GENOMIC DNA]</scope>
    <source>
        <strain evidence="1">FVVF132</strain>
    </source>
</reference>
<accession>A0A0Q3M9G6</accession>
<organism evidence="1 2">
    <name type="scientific">Amazona aestiva</name>
    <name type="common">Blue-fronted Amazon parrot</name>
    <dbReference type="NCBI Taxonomy" id="12930"/>
    <lineage>
        <taxon>Eukaryota</taxon>
        <taxon>Metazoa</taxon>
        <taxon>Chordata</taxon>
        <taxon>Craniata</taxon>
        <taxon>Vertebrata</taxon>
        <taxon>Euteleostomi</taxon>
        <taxon>Archelosauria</taxon>
        <taxon>Archosauria</taxon>
        <taxon>Dinosauria</taxon>
        <taxon>Saurischia</taxon>
        <taxon>Theropoda</taxon>
        <taxon>Coelurosauria</taxon>
        <taxon>Aves</taxon>
        <taxon>Neognathae</taxon>
        <taxon>Neoaves</taxon>
        <taxon>Telluraves</taxon>
        <taxon>Australaves</taxon>
        <taxon>Psittaciformes</taxon>
        <taxon>Psittacidae</taxon>
        <taxon>Amazona</taxon>
    </lineage>
</organism>
<comment type="caution">
    <text evidence="1">The sequence shown here is derived from an EMBL/GenBank/DDBJ whole genome shotgun (WGS) entry which is preliminary data.</text>
</comment>
<dbReference type="Proteomes" id="UP000051836">
    <property type="component" value="Unassembled WGS sequence"/>
</dbReference>
<name>A0A0Q3M9G6_AMAAE</name>
<keyword evidence="2" id="KW-1185">Reference proteome</keyword>
<gene>
    <name evidence="1" type="ORF">AAES_105144</name>
</gene>
<proteinExistence type="predicted"/>